<name>A0ABM5UVK0_9COXI</name>
<reference evidence="3 4" key="1">
    <citation type="journal article" date="2015" name="Genome Biol. Evol.">
        <title>Distinctive Genome Reduction Rates Revealed by Genomic Analyses of Two Coxiella-Like Endosymbionts in Ticks.</title>
        <authorList>
            <person name="Gottlieb Y."/>
            <person name="Lalzar I."/>
            <person name="Klasson L."/>
        </authorList>
    </citation>
    <scope>NUCLEOTIDE SEQUENCE [LARGE SCALE GENOMIC DNA]</scope>
    <source>
        <strain evidence="3 4">CRt</strain>
    </source>
</reference>
<feature type="signal peptide" evidence="2">
    <location>
        <begin position="1"/>
        <end position="22"/>
    </location>
</feature>
<organism evidence="3 4">
    <name type="scientific">Candidatus Coxiella mudrowiae</name>
    <dbReference type="NCBI Taxonomy" id="2054173"/>
    <lineage>
        <taxon>Bacteria</taxon>
        <taxon>Pseudomonadati</taxon>
        <taxon>Pseudomonadota</taxon>
        <taxon>Gammaproteobacteria</taxon>
        <taxon>Legionellales</taxon>
        <taxon>Coxiellaceae</taxon>
        <taxon>Coxiella</taxon>
    </lineage>
</organism>
<dbReference type="RefSeq" id="WP_048875704.1">
    <property type="nucleotide sequence ID" value="NZ_CP011126.1"/>
</dbReference>
<keyword evidence="4" id="KW-1185">Reference proteome</keyword>
<dbReference type="Proteomes" id="UP000063965">
    <property type="component" value="Chromosome"/>
</dbReference>
<proteinExistence type="predicted"/>
<keyword evidence="1" id="KW-0175">Coiled coil</keyword>
<evidence type="ECO:0000313" key="3">
    <source>
        <dbReference type="EMBL" id="AKQ34019.1"/>
    </source>
</evidence>
<evidence type="ECO:0000313" key="4">
    <source>
        <dbReference type="Proteomes" id="UP000063965"/>
    </source>
</evidence>
<protein>
    <submittedName>
        <fullName evidence="3">Exported protein</fullName>
    </submittedName>
</protein>
<accession>A0ABM5UVK0</accession>
<keyword evidence="2" id="KW-0732">Signal</keyword>
<dbReference type="EMBL" id="CP011126">
    <property type="protein sequence ID" value="AKQ34019.1"/>
    <property type="molecule type" value="Genomic_DNA"/>
</dbReference>
<dbReference type="Gene3D" id="2.30.30.40">
    <property type="entry name" value="SH3 Domains"/>
    <property type="match status" value="1"/>
</dbReference>
<evidence type="ECO:0000256" key="1">
    <source>
        <dbReference type="SAM" id="Coils"/>
    </source>
</evidence>
<sequence length="216" mass="25103">MRKLIITLGLSFCLSISGVSYAVLQQQSSANLKKSEFINLYQSPELKSTVLQKVSPDEQLIPIYHKKDWIKVGNLRNGKVGWINREQYRKVFETYYQPNIQTMFIRTEHNYKGKPVINVIAYKNGKKLSDEEAKKLYQRIEKQRAEEARYMQQTFWRVNHLMVEQMREMNQLVDPLSEDLLGFEPSVIQPVIILGPSQVLQSSPTPSPPSTKKDKK</sequence>
<gene>
    <name evidence="3" type="ORF">CleRT_15520</name>
</gene>
<feature type="coiled-coil region" evidence="1">
    <location>
        <begin position="126"/>
        <end position="153"/>
    </location>
</feature>
<evidence type="ECO:0000256" key="2">
    <source>
        <dbReference type="SAM" id="SignalP"/>
    </source>
</evidence>
<feature type="chain" id="PRO_5046727339" evidence="2">
    <location>
        <begin position="23"/>
        <end position="216"/>
    </location>
</feature>